<dbReference type="GO" id="GO:0003676">
    <property type="term" value="F:nucleic acid binding"/>
    <property type="evidence" value="ECO:0007669"/>
    <property type="project" value="InterPro"/>
</dbReference>
<keyword evidence="1" id="KW-0479">Metal-binding</keyword>
<sequence>DSIKVKLLQDVKPQLSQPSSNSDSALLVRKRPHKETRRCHICNKVGHLANKCRSKNQQNRNLTHNSSNKNDPPTRKAFYVACFSGIGSNSKDQSWFLDSCASTHITHSDNSFITTHAKTTKVTAADNNDLISKASGNLNLEVVANNTSTQVEVNNVLFIPEAAANLLSVSSIVQKGHTVVFDNEGGKIFDDSGNFRN</sequence>
<feature type="non-terminal residue" evidence="4">
    <location>
        <position position="197"/>
    </location>
</feature>
<name>A0A0A9Z1R9_LYGHE</name>
<organism evidence="4">
    <name type="scientific">Lygus hesperus</name>
    <name type="common">Western plant bug</name>
    <dbReference type="NCBI Taxonomy" id="30085"/>
    <lineage>
        <taxon>Eukaryota</taxon>
        <taxon>Metazoa</taxon>
        <taxon>Ecdysozoa</taxon>
        <taxon>Arthropoda</taxon>
        <taxon>Hexapoda</taxon>
        <taxon>Insecta</taxon>
        <taxon>Pterygota</taxon>
        <taxon>Neoptera</taxon>
        <taxon>Paraneoptera</taxon>
        <taxon>Hemiptera</taxon>
        <taxon>Heteroptera</taxon>
        <taxon>Panheteroptera</taxon>
        <taxon>Cimicomorpha</taxon>
        <taxon>Miridae</taxon>
        <taxon>Mirini</taxon>
        <taxon>Lygus</taxon>
    </lineage>
</organism>
<dbReference type="PROSITE" id="PS50158">
    <property type="entry name" value="ZF_CCHC"/>
    <property type="match status" value="1"/>
</dbReference>
<evidence type="ECO:0000259" key="3">
    <source>
        <dbReference type="PROSITE" id="PS50158"/>
    </source>
</evidence>
<feature type="compositionally biased region" description="Polar residues" evidence="2">
    <location>
        <begin position="14"/>
        <end position="24"/>
    </location>
</feature>
<reference evidence="4" key="2">
    <citation type="submission" date="2014-07" db="EMBL/GenBank/DDBJ databases">
        <authorList>
            <person name="Hull J."/>
        </authorList>
    </citation>
    <scope>NUCLEOTIDE SEQUENCE</scope>
</reference>
<feature type="non-terminal residue" evidence="4">
    <location>
        <position position="1"/>
    </location>
</feature>
<evidence type="ECO:0000256" key="2">
    <source>
        <dbReference type="SAM" id="MobiDB-lite"/>
    </source>
</evidence>
<protein>
    <submittedName>
        <fullName evidence="4">Copia protein</fullName>
    </submittedName>
</protein>
<evidence type="ECO:0000256" key="1">
    <source>
        <dbReference type="PROSITE-ProRule" id="PRU00047"/>
    </source>
</evidence>
<feature type="domain" description="CCHC-type" evidence="3">
    <location>
        <begin position="37"/>
        <end position="54"/>
    </location>
</feature>
<evidence type="ECO:0000313" key="4">
    <source>
        <dbReference type="EMBL" id="JAG38409.1"/>
    </source>
</evidence>
<dbReference type="InterPro" id="IPR054722">
    <property type="entry name" value="PolX-like_BBD"/>
</dbReference>
<dbReference type="GO" id="GO:0008270">
    <property type="term" value="F:zinc ion binding"/>
    <property type="evidence" value="ECO:0007669"/>
    <property type="project" value="UniProtKB-KW"/>
</dbReference>
<reference evidence="4" key="1">
    <citation type="journal article" date="2014" name="PLoS ONE">
        <title>Transcriptome-Based Identification of ABC Transporters in the Western Tarnished Plant Bug Lygus hesperus.</title>
        <authorList>
            <person name="Hull J.J."/>
            <person name="Chaney K."/>
            <person name="Geib S.M."/>
            <person name="Fabrick J.A."/>
            <person name="Brent C.S."/>
            <person name="Walsh D."/>
            <person name="Lavine L.C."/>
        </authorList>
    </citation>
    <scope>NUCLEOTIDE SEQUENCE</scope>
</reference>
<dbReference type="InterPro" id="IPR001878">
    <property type="entry name" value="Znf_CCHC"/>
</dbReference>
<dbReference type="Gene3D" id="4.10.60.10">
    <property type="entry name" value="Zinc finger, CCHC-type"/>
    <property type="match status" value="1"/>
</dbReference>
<dbReference type="EMBL" id="GBHO01005195">
    <property type="protein sequence ID" value="JAG38409.1"/>
    <property type="molecule type" value="Transcribed_RNA"/>
</dbReference>
<dbReference type="SUPFAM" id="SSF57756">
    <property type="entry name" value="Retrovirus zinc finger-like domains"/>
    <property type="match status" value="1"/>
</dbReference>
<dbReference type="SMART" id="SM00343">
    <property type="entry name" value="ZnF_C2HC"/>
    <property type="match status" value="1"/>
</dbReference>
<gene>
    <name evidence="4" type="primary">GIP_156</name>
    <name evidence="4" type="ORF">CM83_103283</name>
</gene>
<keyword evidence="1" id="KW-0862">Zinc</keyword>
<proteinExistence type="predicted"/>
<dbReference type="AlphaFoldDB" id="A0A0A9Z1R9"/>
<keyword evidence="1" id="KW-0863">Zinc-finger</keyword>
<accession>A0A0A9Z1R9</accession>
<dbReference type="InterPro" id="IPR036875">
    <property type="entry name" value="Znf_CCHC_sf"/>
</dbReference>
<feature type="region of interest" description="Disordered" evidence="2">
    <location>
        <begin position="9"/>
        <end position="31"/>
    </location>
</feature>
<dbReference type="Pfam" id="PF22936">
    <property type="entry name" value="Pol_BBD"/>
    <property type="match status" value="1"/>
</dbReference>